<dbReference type="EMBL" id="JXZB01000004">
    <property type="protein sequence ID" value="KIQ61513.1"/>
    <property type="molecule type" value="Genomic_DNA"/>
</dbReference>
<name>A0A0D0PS96_KITGR</name>
<dbReference type="Proteomes" id="UP000032066">
    <property type="component" value="Unassembled WGS sequence"/>
</dbReference>
<dbReference type="OrthoDB" id="4299905at2"/>
<proteinExistence type="predicted"/>
<evidence type="ECO:0000313" key="2">
    <source>
        <dbReference type="Proteomes" id="UP000032066"/>
    </source>
</evidence>
<gene>
    <name evidence="1" type="ORF">TR51_19270</name>
</gene>
<evidence type="ECO:0000313" key="1">
    <source>
        <dbReference type="EMBL" id="KIQ61513.1"/>
    </source>
</evidence>
<dbReference type="AlphaFoldDB" id="A0A0D0PS96"/>
<accession>A0A0D0PS96</accession>
<sequence length="131" mass="13604">MAIRGAIPVRFEDVFPAGAFAVSVEPVADFEASKSGTKVQARDKSTGHPLWVVAVVDPDPEARDTSARVKVVAPVLPVLPDAAPGLPFRPVEFDGLTVTAYVNNSGRVAYSFKATGVRAPAAARSSAKSAA</sequence>
<protein>
    <submittedName>
        <fullName evidence="1">Plasmid replication, integration and excision activator</fullName>
    </submittedName>
</protein>
<dbReference type="PATRIC" id="fig|2064.6.peg.4145"/>
<organism evidence="1 2">
    <name type="scientific">Kitasatospora griseola</name>
    <name type="common">Streptomyces griseolosporeus</name>
    <dbReference type="NCBI Taxonomy" id="2064"/>
    <lineage>
        <taxon>Bacteria</taxon>
        <taxon>Bacillati</taxon>
        <taxon>Actinomycetota</taxon>
        <taxon>Actinomycetes</taxon>
        <taxon>Kitasatosporales</taxon>
        <taxon>Streptomycetaceae</taxon>
        <taxon>Kitasatospora</taxon>
    </lineage>
</organism>
<dbReference type="STRING" id="2064.TR51_19270"/>
<comment type="caution">
    <text evidence="1">The sequence shown here is derived from an EMBL/GenBank/DDBJ whole genome shotgun (WGS) entry which is preliminary data.</text>
</comment>
<reference evidence="1 2" key="1">
    <citation type="submission" date="2015-02" db="EMBL/GenBank/DDBJ databases">
        <title>Draft genome sequence of Kitasatospora griseola MF730-N6, a bafilomycin, terpentecin and satosporin producer.</title>
        <authorList>
            <person name="Arens J.C."/>
            <person name="Haltli B."/>
            <person name="Kerr R.G."/>
        </authorList>
    </citation>
    <scope>NUCLEOTIDE SEQUENCE [LARGE SCALE GENOMIC DNA]</scope>
    <source>
        <strain evidence="1 2">MF730-N6</strain>
    </source>
</reference>
<dbReference type="RefSeq" id="WP_043913021.1">
    <property type="nucleotide sequence ID" value="NZ_JXZB01000004.1"/>
</dbReference>
<keyword evidence="2" id="KW-1185">Reference proteome</keyword>